<gene>
    <name evidence="10" type="ORF">ASU35_03680</name>
</gene>
<dbReference type="RefSeq" id="WP_058353879.1">
    <property type="nucleotide sequence ID" value="NZ_CABMMD010000197.1"/>
</dbReference>
<name>A0A0V8QB84_9FIRM</name>
<evidence type="ECO:0000256" key="5">
    <source>
        <dbReference type="ARBA" id="ARBA00022723"/>
    </source>
</evidence>
<dbReference type="InterPro" id="IPR013785">
    <property type="entry name" value="Aldolase_TIM"/>
</dbReference>
<dbReference type="PROSITE" id="PS01087">
    <property type="entry name" value="RADICAL_ACTIVATING"/>
    <property type="match status" value="1"/>
</dbReference>
<dbReference type="InterPro" id="IPR034457">
    <property type="entry name" value="Organic_radical-activating"/>
</dbReference>
<evidence type="ECO:0000256" key="6">
    <source>
        <dbReference type="ARBA" id="ARBA00023002"/>
    </source>
</evidence>
<dbReference type="STRING" id="290052.ASU35_03680"/>
<keyword evidence="11" id="KW-1185">Reference proteome</keyword>
<dbReference type="OrthoDB" id="9782387at2"/>
<dbReference type="SFLD" id="SFLDG01066">
    <property type="entry name" value="organic_radical-activating_enz"/>
    <property type="match status" value="1"/>
</dbReference>
<evidence type="ECO:0000259" key="9">
    <source>
        <dbReference type="PROSITE" id="PS51918"/>
    </source>
</evidence>
<dbReference type="Gene3D" id="3.20.20.70">
    <property type="entry name" value="Aldolase class I"/>
    <property type="match status" value="1"/>
</dbReference>
<dbReference type="InterPro" id="IPR001989">
    <property type="entry name" value="Radical_activat_CS"/>
</dbReference>
<dbReference type="PANTHER" id="PTHR30352">
    <property type="entry name" value="PYRUVATE FORMATE-LYASE-ACTIVATING ENZYME"/>
    <property type="match status" value="1"/>
</dbReference>
<evidence type="ECO:0000256" key="4">
    <source>
        <dbReference type="ARBA" id="ARBA00022691"/>
    </source>
</evidence>
<accession>A0A0V8QB84</accession>
<evidence type="ECO:0000256" key="3">
    <source>
        <dbReference type="ARBA" id="ARBA00022485"/>
    </source>
</evidence>
<evidence type="ECO:0000256" key="8">
    <source>
        <dbReference type="ARBA" id="ARBA00023014"/>
    </source>
</evidence>
<keyword evidence="8" id="KW-0411">Iron-sulfur</keyword>
<evidence type="ECO:0000256" key="2">
    <source>
        <dbReference type="ARBA" id="ARBA00009777"/>
    </source>
</evidence>
<evidence type="ECO:0000256" key="1">
    <source>
        <dbReference type="ARBA" id="ARBA00001966"/>
    </source>
</evidence>
<dbReference type="PANTHER" id="PTHR30352:SF13">
    <property type="entry name" value="GLYCYL-RADICAL ENZYME ACTIVATING ENZYME YJJW-RELATED"/>
    <property type="match status" value="1"/>
</dbReference>
<comment type="caution">
    <text evidence="10">The sequence shown here is derived from an EMBL/GenBank/DDBJ whole genome shotgun (WGS) entry which is preliminary data.</text>
</comment>
<proteinExistence type="inferred from homology"/>
<evidence type="ECO:0000313" key="11">
    <source>
        <dbReference type="Proteomes" id="UP000054874"/>
    </source>
</evidence>
<sequence length="237" mass="26727">MEAVVNKIIPFSAVDGPGNRTAIFLQGCNFNCQYCHNPETIGKKNPYTKLMTPEEVMAEVKKNIPFVRGITVSGGECTLQADFLKELFTLAKEKGLTTLADSNGSYAFDKDPELLSVMDGAMIDIKAFFLEDHKRITGQGNEVVLRQSRFLAEQGKLFEIRTVISPELFDAKETVNQICRFFEEYNKKKSIRYKLIAFRPMGVRKAYVKGLTVPEEALMNELKSIARSYGFTDIIII</sequence>
<keyword evidence="6" id="KW-0560">Oxidoreductase</keyword>
<keyword evidence="3" id="KW-0004">4Fe-4S</keyword>
<reference evidence="10 11" key="1">
    <citation type="submission" date="2015-11" db="EMBL/GenBank/DDBJ databases">
        <title>Butyribacter intestini gen. nov., sp. nov., a butyric acid-producing bacterium of the family Lachnospiraceae isolated from the human faeces.</title>
        <authorList>
            <person name="Zou Y."/>
            <person name="Xue W."/>
            <person name="Luo G."/>
            <person name="Lv M."/>
        </authorList>
    </citation>
    <scope>NUCLEOTIDE SEQUENCE [LARGE SCALE GENOMIC DNA]</scope>
    <source>
        <strain evidence="10 11">ACET-33324</strain>
    </source>
</reference>
<dbReference type="InterPro" id="IPR058240">
    <property type="entry name" value="rSAM_sf"/>
</dbReference>
<dbReference type="Pfam" id="PF04055">
    <property type="entry name" value="Radical_SAM"/>
    <property type="match status" value="1"/>
</dbReference>
<dbReference type="SUPFAM" id="SSF102114">
    <property type="entry name" value="Radical SAM enzymes"/>
    <property type="match status" value="1"/>
</dbReference>
<dbReference type="CDD" id="cd01335">
    <property type="entry name" value="Radical_SAM"/>
    <property type="match status" value="1"/>
</dbReference>
<protein>
    <recommendedName>
        <fullName evidence="9">Radical SAM core domain-containing protein</fullName>
    </recommendedName>
</protein>
<evidence type="ECO:0000313" key="10">
    <source>
        <dbReference type="EMBL" id="KSV57824.1"/>
    </source>
</evidence>
<dbReference type="InterPro" id="IPR007197">
    <property type="entry name" value="rSAM"/>
</dbReference>
<dbReference type="PROSITE" id="PS51918">
    <property type="entry name" value="RADICAL_SAM"/>
    <property type="match status" value="1"/>
</dbReference>
<evidence type="ECO:0000256" key="7">
    <source>
        <dbReference type="ARBA" id="ARBA00023004"/>
    </source>
</evidence>
<comment type="similarity">
    <text evidence="2">Belongs to the organic radical-activating enzymes family.</text>
</comment>
<keyword evidence="7" id="KW-0408">Iron</keyword>
<dbReference type="GO" id="GO:0016491">
    <property type="term" value="F:oxidoreductase activity"/>
    <property type="evidence" value="ECO:0007669"/>
    <property type="project" value="UniProtKB-KW"/>
</dbReference>
<dbReference type="GO" id="GO:0046872">
    <property type="term" value="F:metal ion binding"/>
    <property type="evidence" value="ECO:0007669"/>
    <property type="project" value="UniProtKB-KW"/>
</dbReference>
<dbReference type="EMBL" id="LNAM01000197">
    <property type="protein sequence ID" value="KSV57824.1"/>
    <property type="molecule type" value="Genomic_DNA"/>
</dbReference>
<dbReference type="SFLD" id="SFLDS00029">
    <property type="entry name" value="Radical_SAM"/>
    <property type="match status" value="1"/>
</dbReference>
<keyword evidence="5" id="KW-0479">Metal-binding</keyword>
<organism evidence="10 11">
    <name type="scientific">Acetivibrio ethanolgignens</name>
    <dbReference type="NCBI Taxonomy" id="290052"/>
    <lineage>
        <taxon>Bacteria</taxon>
        <taxon>Bacillati</taxon>
        <taxon>Bacillota</taxon>
        <taxon>Clostridia</taxon>
        <taxon>Eubacteriales</taxon>
        <taxon>Oscillospiraceae</taxon>
        <taxon>Acetivibrio</taxon>
    </lineage>
</organism>
<dbReference type="Proteomes" id="UP000054874">
    <property type="component" value="Unassembled WGS sequence"/>
</dbReference>
<keyword evidence="4" id="KW-0949">S-adenosyl-L-methionine</keyword>
<dbReference type="GO" id="GO:0051539">
    <property type="term" value="F:4 iron, 4 sulfur cluster binding"/>
    <property type="evidence" value="ECO:0007669"/>
    <property type="project" value="UniProtKB-KW"/>
</dbReference>
<comment type="cofactor">
    <cofactor evidence="1">
        <name>[4Fe-4S] cluster</name>
        <dbReference type="ChEBI" id="CHEBI:49883"/>
    </cofactor>
</comment>
<feature type="domain" description="Radical SAM core" evidence="9">
    <location>
        <begin position="14"/>
        <end position="232"/>
    </location>
</feature>
<dbReference type="AlphaFoldDB" id="A0A0V8QB84"/>